<protein>
    <submittedName>
        <fullName evidence="1">Uncharacterized protein</fullName>
    </submittedName>
</protein>
<reference evidence="1 2" key="1">
    <citation type="journal article" date="2016" name="Mol. Biol. Evol.">
        <title>Comparative Genomics of Early-Diverging Mushroom-Forming Fungi Provides Insights into the Origins of Lignocellulose Decay Capabilities.</title>
        <authorList>
            <person name="Nagy L.G."/>
            <person name="Riley R."/>
            <person name="Tritt A."/>
            <person name="Adam C."/>
            <person name="Daum C."/>
            <person name="Floudas D."/>
            <person name="Sun H."/>
            <person name="Yadav J.S."/>
            <person name="Pangilinan J."/>
            <person name="Larsson K.H."/>
            <person name="Matsuura K."/>
            <person name="Barry K."/>
            <person name="Labutti K."/>
            <person name="Kuo R."/>
            <person name="Ohm R.A."/>
            <person name="Bhattacharya S.S."/>
            <person name="Shirouzu T."/>
            <person name="Yoshinaga Y."/>
            <person name="Martin F.M."/>
            <person name="Grigoriev I.V."/>
            <person name="Hibbett D.S."/>
        </authorList>
    </citation>
    <scope>NUCLEOTIDE SEQUENCE [LARGE SCALE GENOMIC DNA]</scope>
    <source>
        <strain evidence="1 2">HHB12029</strain>
    </source>
</reference>
<dbReference type="InParanoid" id="A0A165FWG0"/>
<sequence length="152" mass="16847">MIYAANPLSLTLRCTSLNTSLTTPLSHTTPASTSATLPLPLIVLKTSTLISLNSSIGFNHPSSDEWEWEEWECEASRIIAIPSSRSRTSTARLNTIRKEGGKRGGKTRTVQDIKPSTKSHCALLRPRIQTVSRRARVRLPTTRAELRRVVGR</sequence>
<accession>A0A165FWG0</accession>
<evidence type="ECO:0000313" key="1">
    <source>
        <dbReference type="EMBL" id="KZV89634.1"/>
    </source>
</evidence>
<evidence type="ECO:0000313" key="2">
    <source>
        <dbReference type="Proteomes" id="UP000077266"/>
    </source>
</evidence>
<gene>
    <name evidence="1" type="ORF">EXIGLDRAFT_139618</name>
</gene>
<name>A0A165FWG0_EXIGL</name>
<dbReference type="EMBL" id="KV426067">
    <property type="protein sequence ID" value="KZV89634.1"/>
    <property type="molecule type" value="Genomic_DNA"/>
</dbReference>
<organism evidence="1 2">
    <name type="scientific">Exidia glandulosa HHB12029</name>
    <dbReference type="NCBI Taxonomy" id="1314781"/>
    <lineage>
        <taxon>Eukaryota</taxon>
        <taxon>Fungi</taxon>
        <taxon>Dikarya</taxon>
        <taxon>Basidiomycota</taxon>
        <taxon>Agaricomycotina</taxon>
        <taxon>Agaricomycetes</taxon>
        <taxon>Auriculariales</taxon>
        <taxon>Exidiaceae</taxon>
        <taxon>Exidia</taxon>
    </lineage>
</organism>
<proteinExistence type="predicted"/>
<keyword evidence="2" id="KW-1185">Reference proteome</keyword>
<dbReference type="Proteomes" id="UP000077266">
    <property type="component" value="Unassembled WGS sequence"/>
</dbReference>
<dbReference type="AlphaFoldDB" id="A0A165FWG0"/>